<name>F6H8Z3_VITVI</name>
<evidence type="ECO:0000256" key="1">
    <source>
        <dbReference type="SAM" id="MobiDB-lite"/>
    </source>
</evidence>
<feature type="region of interest" description="Disordered" evidence="1">
    <location>
        <begin position="13"/>
        <end position="37"/>
    </location>
</feature>
<reference evidence="3" key="1">
    <citation type="journal article" date="2007" name="Nature">
        <title>The grapevine genome sequence suggests ancestral hexaploidization in major angiosperm phyla.</title>
        <authorList>
            <consortium name="The French-Italian Public Consortium for Grapevine Genome Characterization."/>
            <person name="Jaillon O."/>
            <person name="Aury J.-M."/>
            <person name="Noel B."/>
            <person name="Policriti A."/>
            <person name="Clepet C."/>
            <person name="Casagrande A."/>
            <person name="Choisne N."/>
            <person name="Aubourg S."/>
            <person name="Vitulo N."/>
            <person name="Jubin C."/>
            <person name="Vezzi A."/>
            <person name="Legeai F."/>
            <person name="Hugueney P."/>
            <person name="Dasilva C."/>
            <person name="Horner D."/>
            <person name="Mica E."/>
            <person name="Jublot D."/>
            <person name="Poulain J."/>
            <person name="Bruyere C."/>
            <person name="Billault A."/>
            <person name="Segurens B."/>
            <person name="Gouyvenoux M."/>
            <person name="Ugarte E."/>
            <person name="Cattonaro F."/>
            <person name="Anthouard V."/>
            <person name="Vico V."/>
            <person name="Del Fabbro C."/>
            <person name="Alaux M."/>
            <person name="Di Gaspero G."/>
            <person name="Dumas V."/>
            <person name="Felice N."/>
            <person name="Paillard S."/>
            <person name="Juman I."/>
            <person name="Moroldo M."/>
            <person name="Scalabrin S."/>
            <person name="Canaguier A."/>
            <person name="Le Clainche I."/>
            <person name="Malacrida G."/>
            <person name="Durand E."/>
            <person name="Pesole G."/>
            <person name="Laucou V."/>
            <person name="Chatelet P."/>
            <person name="Merdinoglu D."/>
            <person name="Delledonne M."/>
            <person name="Pezzotti M."/>
            <person name="Lecharny A."/>
            <person name="Scarpelli C."/>
            <person name="Artiguenave F."/>
            <person name="Pe M.E."/>
            <person name="Valle G."/>
            <person name="Morgante M."/>
            <person name="Caboche M."/>
            <person name="Adam-Blondon A.-F."/>
            <person name="Weissenbach J."/>
            <person name="Quetier F."/>
            <person name="Wincker P."/>
        </authorList>
    </citation>
    <scope>NUCLEOTIDE SEQUENCE [LARGE SCALE GENOMIC DNA]</scope>
    <source>
        <strain evidence="3">cv. Pinot noir / PN40024</strain>
    </source>
</reference>
<accession>F6H8Z3</accession>
<keyword evidence="3" id="KW-1185">Reference proteome</keyword>
<gene>
    <name evidence="2" type="ordered locus">VIT_12s0034g01740</name>
</gene>
<feature type="compositionally biased region" description="Low complexity" evidence="1">
    <location>
        <begin position="26"/>
        <end position="37"/>
    </location>
</feature>
<sequence>MPSQMDHLLQKLSNYRVGKQSGTRVGESSNGAGSGRSRGVYIIGKSLPI</sequence>
<protein>
    <submittedName>
        <fullName evidence="2">Uncharacterized protein</fullName>
    </submittedName>
</protein>
<dbReference type="AlphaFoldDB" id="F6H8Z3"/>
<proteinExistence type="predicted"/>
<evidence type="ECO:0000313" key="3">
    <source>
        <dbReference type="Proteomes" id="UP000009183"/>
    </source>
</evidence>
<organism evidence="2 3">
    <name type="scientific">Vitis vinifera</name>
    <name type="common">Grape</name>
    <dbReference type="NCBI Taxonomy" id="29760"/>
    <lineage>
        <taxon>Eukaryota</taxon>
        <taxon>Viridiplantae</taxon>
        <taxon>Streptophyta</taxon>
        <taxon>Embryophyta</taxon>
        <taxon>Tracheophyta</taxon>
        <taxon>Spermatophyta</taxon>
        <taxon>Magnoliopsida</taxon>
        <taxon>eudicotyledons</taxon>
        <taxon>Gunneridae</taxon>
        <taxon>Pentapetalae</taxon>
        <taxon>rosids</taxon>
        <taxon>Vitales</taxon>
        <taxon>Vitaceae</taxon>
        <taxon>Viteae</taxon>
        <taxon>Vitis</taxon>
    </lineage>
</organism>
<dbReference type="InParanoid" id="F6H8Z3"/>
<dbReference type="PaxDb" id="29760-VIT_12s0034g01740.t01"/>
<dbReference type="HOGENOM" id="CLU_3145531_0_0_1"/>
<evidence type="ECO:0000313" key="2">
    <source>
        <dbReference type="EMBL" id="CCB48692.1"/>
    </source>
</evidence>
<dbReference type="Proteomes" id="UP000009183">
    <property type="component" value="Chromosome 12"/>
</dbReference>
<dbReference type="EMBL" id="FN595497">
    <property type="protein sequence ID" value="CCB48692.1"/>
    <property type="molecule type" value="Genomic_DNA"/>
</dbReference>